<dbReference type="GO" id="GO:0016324">
    <property type="term" value="C:apical plasma membrane"/>
    <property type="evidence" value="ECO:0007669"/>
    <property type="project" value="TreeGrafter"/>
</dbReference>
<keyword evidence="3" id="KW-1185">Reference proteome</keyword>
<accession>A0A834XWJ8</accession>
<dbReference type="PANTHER" id="PTHR14938:SF2">
    <property type="entry name" value="HCLS1-ASSOCIATED PROTEIN X-1"/>
    <property type="match status" value="1"/>
</dbReference>
<dbReference type="InterPro" id="IPR017248">
    <property type="entry name" value="HAX-1"/>
</dbReference>
<comment type="caution">
    <text evidence="2">The sequence shown here is derived from an EMBL/GenBank/DDBJ whole genome shotgun (WGS) entry which is preliminary data.</text>
</comment>
<sequence>MSFFKDFIDNLFGIKNNNRDNSNQGNDHEHFRNPIWQNDQGDDDDDNTDDYRSNHFVHSGPGIHFEVFTDPIEITRFFESEMENLMKSFFSFGLDIPAIENIPSAYENTQSSGIGKKNLRDEVLKPEFSRNYDFNRPKIDEDLDGKIKAGELSTAWNNSKDPESQEVLPHIFLSTSQSTVYKFTKHLDGTVEETKITTDSSGNTEQIIKRKTGDNKIHTVIMKKDNKGIETETATFENMVESKNEAIERAESSSSSFPWHKFFGDIPKI</sequence>
<evidence type="ECO:0000313" key="3">
    <source>
        <dbReference type="Proteomes" id="UP000639338"/>
    </source>
</evidence>
<dbReference type="EMBL" id="JACMRX010000003">
    <property type="protein sequence ID" value="KAF7992872.1"/>
    <property type="molecule type" value="Genomic_DNA"/>
</dbReference>
<dbReference type="Proteomes" id="UP000639338">
    <property type="component" value="Unassembled WGS sequence"/>
</dbReference>
<gene>
    <name evidence="2" type="ORF">HCN44_005216</name>
</gene>
<dbReference type="GO" id="GO:0030136">
    <property type="term" value="C:clathrin-coated vesicle"/>
    <property type="evidence" value="ECO:0007669"/>
    <property type="project" value="TreeGrafter"/>
</dbReference>
<evidence type="ECO:0000313" key="2">
    <source>
        <dbReference type="EMBL" id="KAF7992872.1"/>
    </source>
</evidence>
<proteinExistence type="predicted"/>
<dbReference type="GO" id="GO:0016529">
    <property type="term" value="C:sarcoplasmic reticulum"/>
    <property type="evidence" value="ECO:0007669"/>
    <property type="project" value="TreeGrafter"/>
</dbReference>
<dbReference type="GO" id="GO:0030833">
    <property type="term" value="P:regulation of actin filament polymerization"/>
    <property type="evidence" value="ECO:0007669"/>
    <property type="project" value="TreeGrafter"/>
</dbReference>
<evidence type="ECO:0000256" key="1">
    <source>
        <dbReference type="SAM" id="MobiDB-lite"/>
    </source>
</evidence>
<protein>
    <submittedName>
        <fullName evidence="2">Uncharacterized protein</fullName>
    </submittedName>
</protein>
<feature type="region of interest" description="Disordered" evidence="1">
    <location>
        <begin position="15"/>
        <end position="52"/>
    </location>
</feature>
<dbReference type="PANTHER" id="PTHR14938">
    <property type="entry name" value="HCLS1-ASSOCIATED PROTEIN X-1"/>
    <property type="match status" value="1"/>
</dbReference>
<dbReference type="GO" id="GO:0015629">
    <property type="term" value="C:actin cytoskeleton"/>
    <property type="evidence" value="ECO:0007669"/>
    <property type="project" value="TreeGrafter"/>
</dbReference>
<reference evidence="2 3" key="1">
    <citation type="submission" date="2020-08" db="EMBL/GenBank/DDBJ databases">
        <title>Aphidius gifuensis genome sequencing and assembly.</title>
        <authorList>
            <person name="Du Z."/>
        </authorList>
    </citation>
    <scope>NUCLEOTIDE SEQUENCE [LARGE SCALE GENOMIC DNA]</scope>
    <source>
        <strain evidence="2">YNYX2018</strain>
        <tissue evidence="2">Adults</tissue>
    </source>
</reference>
<dbReference type="OrthoDB" id="5562606at2759"/>
<name>A0A834XWJ8_APHGI</name>
<dbReference type="GO" id="GO:0043066">
    <property type="term" value="P:negative regulation of apoptotic process"/>
    <property type="evidence" value="ECO:0007669"/>
    <property type="project" value="InterPro"/>
</dbReference>
<organism evidence="2 3">
    <name type="scientific">Aphidius gifuensis</name>
    <name type="common">Parasitoid wasp</name>
    <dbReference type="NCBI Taxonomy" id="684658"/>
    <lineage>
        <taxon>Eukaryota</taxon>
        <taxon>Metazoa</taxon>
        <taxon>Ecdysozoa</taxon>
        <taxon>Arthropoda</taxon>
        <taxon>Hexapoda</taxon>
        <taxon>Insecta</taxon>
        <taxon>Pterygota</taxon>
        <taxon>Neoptera</taxon>
        <taxon>Endopterygota</taxon>
        <taxon>Hymenoptera</taxon>
        <taxon>Apocrita</taxon>
        <taxon>Ichneumonoidea</taxon>
        <taxon>Braconidae</taxon>
        <taxon>Aphidiinae</taxon>
        <taxon>Aphidius</taxon>
    </lineage>
</organism>
<dbReference type="GO" id="GO:0005739">
    <property type="term" value="C:mitochondrion"/>
    <property type="evidence" value="ECO:0007669"/>
    <property type="project" value="TreeGrafter"/>
</dbReference>
<dbReference type="AlphaFoldDB" id="A0A834XWJ8"/>